<dbReference type="InterPro" id="IPR008753">
    <property type="entry name" value="Peptidase_M13_N"/>
</dbReference>
<evidence type="ECO:0000256" key="5">
    <source>
        <dbReference type="ARBA" id="ARBA00022801"/>
    </source>
</evidence>
<keyword evidence="3" id="KW-0645">Protease</keyword>
<evidence type="ECO:0000259" key="10">
    <source>
        <dbReference type="Pfam" id="PF01431"/>
    </source>
</evidence>
<keyword evidence="9" id="KW-0812">Transmembrane</keyword>
<evidence type="ECO:0000313" key="13">
    <source>
        <dbReference type="Proteomes" id="UP000218231"/>
    </source>
</evidence>
<dbReference type="Pfam" id="PF01431">
    <property type="entry name" value="Peptidase_M13"/>
    <property type="match status" value="1"/>
</dbReference>
<feature type="transmembrane region" description="Helical" evidence="9">
    <location>
        <begin position="78"/>
        <end position="103"/>
    </location>
</feature>
<dbReference type="GO" id="GO:0046872">
    <property type="term" value="F:metal ion binding"/>
    <property type="evidence" value="ECO:0007669"/>
    <property type="project" value="UniProtKB-KW"/>
</dbReference>
<dbReference type="Proteomes" id="UP000218231">
    <property type="component" value="Unassembled WGS sequence"/>
</dbReference>
<dbReference type="GO" id="GO:0016485">
    <property type="term" value="P:protein processing"/>
    <property type="evidence" value="ECO:0007669"/>
    <property type="project" value="TreeGrafter"/>
</dbReference>
<keyword evidence="9" id="KW-1133">Transmembrane helix</keyword>
<keyword evidence="7" id="KW-0482">Metalloprotease</keyword>
<dbReference type="PRINTS" id="PR00786">
    <property type="entry name" value="NEPRILYSIN"/>
</dbReference>
<dbReference type="AlphaFoldDB" id="A0A2A2KU74"/>
<evidence type="ECO:0000259" key="11">
    <source>
        <dbReference type="Pfam" id="PF05649"/>
    </source>
</evidence>
<comment type="similarity">
    <text evidence="2">Belongs to the peptidase M13 family.</text>
</comment>
<dbReference type="GO" id="GO:0004222">
    <property type="term" value="F:metalloendopeptidase activity"/>
    <property type="evidence" value="ECO:0007669"/>
    <property type="project" value="InterPro"/>
</dbReference>
<keyword evidence="4" id="KW-0479">Metal-binding</keyword>
<evidence type="ECO:0000313" key="12">
    <source>
        <dbReference type="EMBL" id="PAV77556.1"/>
    </source>
</evidence>
<gene>
    <name evidence="12" type="ORF">WR25_07172</name>
</gene>
<dbReference type="PANTHER" id="PTHR11733">
    <property type="entry name" value="ZINC METALLOPROTEASE FAMILY M13 NEPRILYSIN-RELATED"/>
    <property type="match status" value="1"/>
</dbReference>
<dbReference type="SUPFAM" id="SSF55486">
    <property type="entry name" value="Metalloproteases ('zincins'), catalytic domain"/>
    <property type="match status" value="1"/>
</dbReference>
<feature type="domain" description="Peptidase M13 N-terminal" evidence="11">
    <location>
        <begin position="358"/>
        <end position="479"/>
    </location>
</feature>
<accession>A0A2A2KU74</accession>
<sequence>MTIRRNKDLSTGWSYNKTSFFHITPPAMPFNFISPFDKSSRRLQPTTAATRPSCSIETSEVSSDGTEEPIDHDRSSRLAALFAALFIVTLFVSIAFVTAIAVLTDGFKSIAVEVVREVVSEDGLCLTQECVRLAANYLNNMNKNVNPCEDFYEFACGRYSVHKVVPEHEKKVAVLNEMRRDLDRQLKDILETSDRESASKSMKLSQIYYDSCMDEKAIDEKGLVPLMSLISHLGGWQLLTNAKFEAKDYHWETVAGQLALHDISGLMRVFVHGSLYDSQQQIIMFLPPKLLLEKRKFYREAPTSNVYLGYYKTYIMSLLNLLGAETDDETGAIEHQLTRSENQRNHSVINNMISYGDFRKRVLHNYMMWRLVSAYDAYLPVKFRKPYHEFQRQMYGITSEMPQWETCVREVREYLSMPLSTTYAHKYFSIKDRRIAEEMIGDLKKAMEVTLLNADWIDEQTRQAALVKLEHMGHKIGFPDSLMNETEVLAPFAGIRLVANEFFENAIQLKKASVRKMLVKMQIPPDSAEWASPIITVDAFHYFTGNEIIFPAGILQFPMFVPSAPSFANYGAIGMGIGHEITHGFDDLGSQYDESGNLRRWWHHETLATFEKKKQCFIAQYGNKIEPTTGKKIDGKNTIGENIADAGGLRIAYQAYNMKLEREAEIKSLPGLTNFTNKQLFFLAFANTWCEAIKPAAIEYIIHTDVHSLGMFR</sequence>
<keyword evidence="9" id="KW-0472">Membrane</keyword>
<feature type="compositionally biased region" description="Polar residues" evidence="8">
    <location>
        <begin position="45"/>
        <end position="64"/>
    </location>
</feature>
<dbReference type="Gene3D" id="3.40.390.10">
    <property type="entry name" value="Collagenase (Catalytic Domain)"/>
    <property type="match status" value="1"/>
</dbReference>
<dbReference type="PROSITE" id="PS51885">
    <property type="entry name" value="NEPRILYSIN"/>
    <property type="match status" value="1"/>
</dbReference>
<comment type="caution">
    <text evidence="12">The sequence shown here is derived from an EMBL/GenBank/DDBJ whole genome shotgun (WGS) entry which is preliminary data.</text>
</comment>
<proteinExistence type="inferred from homology"/>
<dbReference type="InterPro" id="IPR042089">
    <property type="entry name" value="Peptidase_M13_dom_2"/>
</dbReference>
<evidence type="ECO:0000256" key="4">
    <source>
        <dbReference type="ARBA" id="ARBA00022723"/>
    </source>
</evidence>
<dbReference type="InterPro" id="IPR024079">
    <property type="entry name" value="MetalloPept_cat_dom_sf"/>
</dbReference>
<reference evidence="12 13" key="1">
    <citation type="journal article" date="2017" name="Curr. Biol.">
        <title>Genome architecture and evolution of a unichromosomal asexual nematode.</title>
        <authorList>
            <person name="Fradin H."/>
            <person name="Zegar C."/>
            <person name="Gutwein M."/>
            <person name="Lucas J."/>
            <person name="Kovtun M."/>
            <person name="Corcoran D."/>
            <person name="Baugh L.R."/>
            <person name="Kiontke K."/>
            <person name="Gunsalus K."/>
            <person name="Fitch D.H."/>
            <person name="Piano F."/>
        </authorList>
    </citation>
    <scope>NUCLEOTIDE SEQUENCE [LARGE SCALE GENOMIC DNA]</scope>
    <source>
        <strain evidence="12">PF1309</strain>
    </source>
</reference>
<protein>
    <recommendedName>
        <fullName evidence="14">Peptidase M13 N-terminal domain-containing protein</fullName>
    </recommendedName>
</protein>
<feature type="region of interest" description="Disordered" evidence="8">
    <location>
        <begin position="45"/>
        <end position="70"/>
    </location>
</feature>
<keyword evidence="13" id="KW-1185">Reference proteome</keyword>
<evidence type="ECO:0000256" key="1">
    <source>
        <dbReference type="ARBA" id="ARBA00001947"/>
    </source>
</evidence>
<dbReference type="InterPro" id="IPR018497">
    <property type="entry name" value="Peptidase_M13_C"/>
</dbReference>
<evidence type="ECO:0000256" key="8">
    <source>
        <dbReference type="SAM" id="MobiDB-lite"/>
    </source>
</evidence>
<dbReference type="Gene3D" id="1.10.1380.10">
    <property type="entry name" value="Neutral endopeptidase , domain2"/>
    <property type="match status" value="1"/>
</dbReference>
<dbReference type="OrthoDB" id="6475849at2759"/>
<evidence type="ECO:0008006" key="14">
    <source>
        <dbReference type="Google" id="ProtNLM"/>
    </source>
</evidence>
<comment type="cofactor">
    <cofactor evidence="1">
        <name>Zn(2+)</name>
        <dbReference type="ChEBI" id="CHEBI:29105"/>
    </cofactor>
</comment>
<dbReference type="CDD" id="cd08662">
    <property type="entry name" value="M13"/>
    <property type="match status" value="1"/>
</dbReference>
<dbReference type="GO" id="GO:0005886">
    <property type="term" value="C:plasma membrane"/>
    <property type="evidence" value="ECO:0007669"/>
    <property type="project" value="TreeGrafter"/>
</dbReference>
<feature type="domain" description="Peptidase M13 N-terminal" evidence="11">
    <location>
        <begin position="147"/>
        <end position="357"/>
    </location>
</feature>
<evidence type="ECO:0000256" key="7">
    <source>
        <dbReference type="ARBA" id="ARBA00023049"/>
    </source>
</evidence>
<dbReference type="PANTHER" id="PTHR11733:SF167">
    <property type="entry name" value="FI17812P1-RELATED"/>
    <property type="match status" value="1"/>
</dbReference>
<name>A0A2A2KU74_9BILA</name>
<dbReference type="Pfam" id="PF05649">
    <property type="entry name" value="Peptidase_M13_N"/>
    <property type="match status" value="2"/>
</dbReference>
<dbReference type="InterPro" id="IPR000718">
    <property type="entry name" value="Peptidase_M13"/>
</dbReference>
<dbReference type="STRING" id="2018661.A0A2A2KU74"/>
<keyword evidence="5" id="KW-0378">Hydrolase</keyword>
<feature type="domain" description="Peptidase M13 C-terminal" evidence="10">
    <location>
        <begin position="541"/>
        <end position="713"/>
    </location>
</feature>
<evidence type="ECO:0000256" key="3">
    <source>
        <dbReference type="ARBA" id="ARBA00022670"/>
    </source>
</evidence>
<evidence type="ECO:0000256" key="2">
    <source>
        <dbReference type="ARBA" id="ARBA00007357"/>
    </source>
</evidence>
<keyword evidence="6" id="KW-0862">Zinc</keyword>
<dbReference type="EMBL" id="LIAE01007688">
    <property type="protein sequence ID" value="PAV77556.1"/>
    <property type="molecule type" value="Genomic_DNA"/>
</dbReference>
<evidence type="ECO:0000256" key="6">
    <source>
        <dbReference type="ARBA" id="ARBA00022833"/>
    </source>
</evidence>
<evidence type="ECO:0000256" key="9">
    <source>
        <dbReference type="SAM" id="Phobius"/>
    </source>
</evidence>
<organism evidence="12 13">
    <name type="scientific">Diploscapter pachys</name>
    <dbReference type="NCBI Taxonomy" id="2018661"/>
    <lineage>
        <taxon>Eukaryota</taxon>
        <taxon>Metazoa</taxon>
        <taxon>Ecdysozoa</taxon>
        <taxon>Nematoda</taxon>
        <taxon>Chromadorea</taxon>
        <taxon>Rhabditida</taxon>
        <taxon>Rhabditina</taxon>
        <taxon>Rhabditomorpha</taxon>
        <taxon>Rhabditoidea</taxon>
        <taxon>Rhabditidae</taxon>
        <taxon>Diploscapter</taxon>
    </lineage>
</organism>